<keyword evidence="2" id="KW-0067">ATP-binding</keyword>
<protein>
    <submittedName>
        <fullName evidence="4">Recombinase RecA</fullName>
    </submittedName>
</protein>
<sequence>MQVTAYPEAGLPEVALTGIVDQVSAQPTRGQQFLLTQRLDHYAPTGIPGLDEILGGGFLRGKTYLVAGEAGCGKTIFSIQFLIHGALIGEPGLYIAIDEPTSQLLKGLRLFGWDIGDLISSRRLMFLDMRTHFSKIYLRDERKHIEPRYIIEQVLNAAKKIGARRLVIDPIAPLVYGGKEEDILYAREFLREMVFAIEKTGELTTVMTSEIPTGSSKLSRFGVEEFLASGIIVLGIEEIYGSVERIMYIRKARWAPVKPSKYIFDIVSGRGIVIREPLSEYIRRIARR</sequence>
<dbReference type="AlphaFoldDB" id="A0A7C4D1N0"/>
<accession>A0A7C4D1N0</accession>
<dbReference type="PROSITE" id="PS51146">
    <property type="entry name" value="KAIC"/>
    <property type="match status" value="1"/>
</dbReference>
<evidence type="ECO:0000256" key="2">
    <source>
        <dbReference type="ARBA" id="ARBA00022840"/>
    </source>
</evidence>
<dbReference type="Pfam" id="PF06745">
    <property type="entry name" value="ATPase"/>
    <property type="match status" value="1"/>
</dbReference>
<comment type="caution">
    <text evidence="4">The sequence shown here is derived from an EMBL/GenBank/DDBJ whole genome shotgun (WGS) entry which is preliminary data.</text>
</comment>
<proteinExistence type="predicted"/>
<dbReference type="InterPro" id="IPR010624">
    <property type="entry name" value="KaiC_dom"/>
</dbReference>
<dbReference type="PANTHER" id="PTHR43637:SF1">
    <property type="entry name" value="UPF0273 PROTEIN TM_0370"/>
    <property type="match status" value="1"/>
</dbReference>
<dbReference type="InterPro" id="IPR027417">
    <property type="entry name" value="P-loop_NTPase"/>
</dbReference>
<dbReference type="GO" id="GO:0005524">
    <property type="term" value="F:ATP binding"/>
    <property type="evidence" value="ECO:0007669"/>
    <property type="project" value="UniProtKB-KW"/>
</dbReference>
<keyword evidence="1" id="KW-0547">Nucleotide-binding</keyword>
<dbReference type="InterPro" id="IPR014774">
    <property type="entry name" value="KaiC-like_dom"/>
</dbReference>
<reference evidence="4" key="1">
    <citation type="journal article" date="2020" name="mSystems">
        <title>Genome- and Community-Level Interaction Insights into Carbon Utilization and Element Cycling Functions of Hydrothermarchaeota in Hydrothermal Sediment.</title>
        <authorList>
            <person name="Zhou Z."/>
            <person name="Liu Y."/>
            <person name="Xu W."/>
            <person name="Pan J."/>
            <person name="Luo Z.H."/>
            <person name="Li M."/>
        </authorList>
    </citation>
    <scope>NUCLEOTIDE SEQUENCE</scope>
    <source>
        <strain evidence="4">SpSt-649</strain>
    </source>
</reference>
<evidence type="ECO:0000256" key="1">
    <source>
        <dbReference type="ARBA" id="ARBA00022741"/>
    </source>
</evidence>
<dbReference type="SUPFAM" id="SSF52540">
    <property type="entry name" value="P-loop containing nucleoside triphosphate hydrolases"/>
    <property type="match status" value="1"/>
</dbReference>
<name>A0A7C4D1N0_THEPE</name>
<feature type="domain" description="KaiC" evidence="3">
    <location>
        <begin position="41"/>
        <end position="288"/>
    </location>
</feature>
<dbReference type="PANTHER" id="PTHR43637">
    <property type="entry name" value="UPF0273 PROTEIN TM_0370"/>
    <property type="match status" value="1"/>
</dbReference>
<gene>
    <name evidence="4" type="ORF">ENU21_01195</name>
</gene>
<evidence type="ECO:0000259" key="3">
    <source>
        <dbReference type="PROSITE" id="PS51146"/>
    </source>
</evidence>
<dbReference type="EMBL" id="DTBQ01000033">
    <property type="protein sequence ID" value="HGM46354.1"/>
    <property type="molecule type" value="Genomic_DNA"/>
</dbReference>
<dbReference type="Gene3D" id="3.40.50.300">
    <property type="entry name" value="P-loop containing nucleotide triphosphate hydrolases"/>
    <property type="match status" value="1"/>
</dbReference>
<organism evidence="4">
    <name type="scientific">Thermofilum pendens</name>
    <dbReference type="NCBI Taxonomy" id="2269"/>
    <lineage>
        <taxon>Archaea</taxon>
        <taxon>Thermoproteota</taxon>
        <taxon>Thermoprotei</taxon>
        <taxon>Thermofilales</taxon>
        <taxon>Thermofilaceae</taxon>
        <taxon>Thermofilum</taxon>
    </lineage>
</organism>
<evidence type="ECO:0000313" key="4">
    <source>
        <dbReference type="EMBL" id="HGM46354.1"/>
    </source>
</evidence>